<gene>
    <name evidence="1" type="ORF">DWW08_06140</name>
</gene>
<comment type="caution">
    <text evidence="1">The sequence shown here is derived from an EMBL/GenBank/DDBJ whole genome shotgun (WGS) entry which is preliminary data.</text>
</comment>
<organism evidence="1 2">
    <name type="scientific">Bacteroides fragilis</name>
    <dbReference type="NCBI Taxonomy" id="817"/>
    <lineage>
        <taxon>Bacteria</taxon>
        <taxon>Pseudomonadati</taxon>
        <taxon>Bacteroidota</taxon>
        <taxon>Bacteroidia</taxon>
        <taxon>Bacteroidales</taxon>
        <taxon>Bacteroidaceae</taxon>
        <taxon>Bacteroides</taxon>
    </lineage>
</organism>
<name>A0A412YGM4_BACFG</name>
<proteinExistence type="predicted"/>
<dbReference type="AlphaFoldDB" id="A0A412YGM4"/>
<dbReference type="EMBL" id="QRZH01000004">
    <property type="protein sequence ID" value="RGV56558.1"/>
    <property type="molecule type" value="Genomic_DNA"/>
</dbReference>
<evidence type="ECO:0008006" key="3">
    <source>
        <dbReference type="Google" id="ProtNLM"/>
    </source>
</evidence>
<dbReference type="Proteomes" id="UP000286270">
    <property type="component" value="Unassembled WGS sequence"/>
</dbReference>
<accession>A0A412YGM4</accession>
<sequence>MIKIGDICPLFFSPVKDRYAIDIDYIQRFHTADRILIQIFADDGEIASASLNNLVKGTSSNIQFQTYEVNASITMYYATLTSLPDSVYSVTFESKESEPFEICSDSNILKETTLIRYSHKDNNSAFDNIFWIGDNQQVFEWRIEAGFKPAGYAAKIDNEQYRNQRQEIEELYAVPYDSYVLTVGNSWGVPYWYGRHLNRILCVSMFEVNGEKYVRSENSVPEISQVMEDSQMFFVSIALEPQENSIAGVGGAPEQASSASIVGFVVNNPKEGEMLKYKESEAAFINTSRI</sequence>
<dbReference type="RefSeq" id="WP_122142065.1">
    <property type="nucleotide sequence ID" value="NZ_JAFKPL010000034.1"/>
</dbReference>
<reference evidence="1 2" key="1">
    <citation type="submission" date="2018-08" db="EMBL/GenBank/DDBJ databases">
        <title>A genome reference for cultivated species of the human gut microbiota.</title>
        <authorList>
            <person name="Zou Y."/>
            <person name="Xue W."/>
            <person name="Luo G."/>
        </authorList>
    </citation>
    <scope>NUCLEOTIDE SEQUENCE [LARGE SCALE GENOMIC DNA]</scope>
    <source>
        <strain evidence="1 2">AF14-26</strain>
    </source>
</reference>
<protein>
    <recommendedName>
        <fullName evidence="3">DUF4249 family protein</fullName>
    </recommendedName>
</protein>
<evidence type="ECO:0000313" key="2">
    <source>
        <dbReference type="Proteomes" id="UP000286270"/>
    </source>
</evidence>
<evidence type="ECO:0000313" key="1">
    <source>
        <dbReference type="EMBL" id="RGV56558.1"/>
    </source>
</evidence>